<dbReference type="InterPro" id="IPR000796">
    <property type="entry name" value="Asp_trans"/>
</dbReference>
<evidence type="ECO:0000256" key="4">
    <source>
        <dbReference type="ARBA" id="ARBA00012753"/>
    </source>
</evidence>
<dbReference type="SUPFAM" id="SSF53383">
    <property type="entry name" value="PLP-dependent transferases"/>
    <property type="match status" value="1"/>
</dbReference>
<dbReference type="PANTHER" id="PTHR11879:SF55">
    <property type="entry name" value="GLUTAMATE OXALOACETATE TRANSAMINASE 1, ISOFORM B"/>
    <property type="match status" value="1"/>
</dbReference>
<dbReference type="GO" id="GO:0030170">
    <property type="term" value="F:pyridoxal phosphate binding"/>
    <property type="evidence" value="ECO:0007669"/>
    <property type="project" value="InterPro"/>
</dbReference>
<dbReference type="PRINTS" id="PR00799">
    <property type="entry name" value="TRANSAMINASE"/>
</dbReference>
<sequence>MKKSSVFENVEPGHPVEMNLLIKRYMEDKNENKVNLSIGVYRTEEGKSYVLPFVKQVEKEIVNDPNLNYDYQPILGTDSFFNIATQLLLGEDSIHIRNKNAFGLQALSGTGGLRSGAEFLARIMGYTTFYYSDPSWENHPNIFNAAGFTNEKTYRYFDRKTFGLDFDGMIEDLQNAPEKAVIILQICGHNPCAVDPTKEQWMKIADVIEEKKLFPFFDAAYHGFGTGDLDEDVFPVRYFADRRIEFFCSQSFAKNFGIYNIRCGALTVFTNDPSKISAILSQMTLRIYFLYETPPACGPRIVSRILQNANLKKQWIDTLKIMTARITRMRQKFQDEMIRLKTPGKWDYITKHRGMFAFTGITPEQAEILVDKYHIYVLKCGRINICGITDENLSYVTKSIHEVVSMTASKVNDIVEHEKIIQY</sequence>
<dbReference type="GO" id="GO:0006532">
    <property type="term" value="P:aspartate biosynthetic process"/>
    <property type="evidence" value="ECO:0007669"/>
    <property type="project" value="TreeGrafter"/>
</dbReference>
<dbReference type="PANTHER" id="PTHR11879">
    <property type="entry name" value="ASPARTATE AMINOTRANSFERASE"/>
    <property type="match status" value="1"/>
</dbReference>
<keyword evidence="5" id="KW-0032">Aminotransferase</keyword>
<protein>
    <recommendedName>
        <fullName evidence="4">aspartate transaminase</fullName>
        <ecNumber evidence="4">2.6.1.1</ecNumber>
    </recommendedName>
</protein>
<keyword evidence="6" id="KW-0808">Transferase</keyword>
<dbReference type="CDD" id="cd00609">
    <property type="entry name" value="AAT_like"/>
    <property type="match status" value="1"/>
</dbReference>
<comment type="caution">
    <text evidence="9">The sequence shown here is derived from an EMBL/GenBank/DDBJ whole genome shotgun (WGS) entry which is preliminary data.</text>
</comment>
<keyword evidence="10" id="KW-1185">Reference proteome</keyword>
<evidence type="ECO:0000256" key="6">
    <source>
        <dbReference type="ARBA" id="ARBA00022679"/>
    </source>
</evidence>
<dbReference type="Gene3D" id="3.90.1150.10">
    <property type="entry name" value="Aspartate Aminotransferase, domain 1"/>
    <property type="match status" value="1"/>
</dbReference>
<dbReference type="Proteomes" id="UP001107558">
    <property type="component" value="Chromosome 3"/>
</dbReference>
<feature type="domain" description="Aminotransferase class I/classII large" evidence="8">
    <location>
        <begin position="32"/>
        <end position="400"/>
    </location>
</feature>
<name>A0A9J6BW16_POLVA</name>
<dbReference type="Gene3D" id="3.40.640.10">
    <property type="entry name" value="Type I PLP-dependent aspartate aminotransferase-like (Major domain)"/>
    <property type="match status" value="1"/>
</dbReference>
<evidence type="ECO:0000259" key="8">
    <source>
        <dbReference type="Pfam" id="PF00155"/>
    </source>
</evidence>
<dbReference type="EMBL" id="JADBJN010000003">
    <property type="protein sequence ID" value="KAG5673462.1"/>
    <property type="molecule type" value="Genomic_DNA"/>
</dbReference>
<comment type="cofactor">
    <cofactor evidence="1">
        <name>pyridoxal 5'-phosphate</name>
        <dbReference type="ChEBI" id="CHEBI:597326"/>
    </cofactor>
</comment>
<gene>
    <name evidence="9" type="ORF">PVAND_003507</name>
</gene>
<evidence type="ECO:0000256" key="1">
    <source>
        <dbReference type="ARBA" id="ARBA00001933"/>
    </source>
</evidence>
<evidence type="ECO:0000256" key="7">
    <source>
        <dbReference type="ARBA" id="ARBA00022898"/>
    </source>
</evidence>
<dbReference type="Pfam" id="PF00155">
    <property type="entry name" value="Aminotran_1_2"/>
    <property type="match status" value="1"/>
</dbReference>
<dbReference type="FunFam" id="3.40.640.10:FF:000066">
    <property type="entry name" value="Aspartate aminotransferase"/>
    <property type="match status" value="1"/>
</dbReference>
<evidence type="ECO:0000256" key="5">
    <source>
        <dbReference type="ARBA" id="ARBA00022576"/>
    </source>
</evidence>
<dbReference type="OrthoDB" id="6752799at2759"/>
<evidence type="ECO:0000313" key="10">
    <source>
        <dbReference type="Proteomes" id="UP001107558"/>
    </source>
</evidence>
<organism evidence="9 10">
    <name type="scientific">Polypedilum vanderplanki</name>
    <name type="common">Sleeping chironomid midge</name>
    <dbReference type="NCBI Taxonomy" id="319348"/>
    <lineage>
        <taxon>Eukaryota</taxon>
        <taxon>Metazoa</taxon>
        <taxon>Ecdysozoa</taxon>
        <taxon>Arthropoda</taxon>
        <taxon>Hexapoda</taxon>
        <taxon>Insecta</taxon>
        <taxon>Pterygota</taxon>
        <taxon>Neoptera</taxon>
        <taxon>Endopterygota</taxon>
        <taxon>Diptera</taxon>
        <taxon>Nematocera</taxon>
        <taxon>Chironomoidea</taxon>
        <taxon>Chironomidae</taxon>
        <taxon>Chironominae</taxon>
        <taxon>Polypedilum</taxon>
        <taxon>Polypedilum</taxon>
    </lineage>
</organism>
<dbReference type="NCBIfam" id="NF006719">
    <property type="entry name" value="PRK09257.1"/>
    <property type="match status" value="1"/>
</dbReference>
<dbReference type="GO" id="GO:0004069">
    <property type="term" value="F:L-aspartate:2-oxoglutarate aminotransferase activity"/>
    <property type="evidence" value="ECO:0007669"/>
    <property type="project" value="UniProtKB-EC"/>
</dbReference>
<comment type="similarity">
    <text evidence="2">Belongs to the class-I pyridoxal-phosphate-dependent aminotransferase family.</text>
</comment>
<evidence type="ECO:0000256" key="3">
    <source>
        <dbReference type="ARBA" id="ARBA00011738"/>
    </source>
</evidence>
<dbReference type="EC" id="2.6.1.1" evidence="4"/>
<reference evidence="9" key="1">
    <citation type="submission" date="2021-03" db="EMBL/GenBank/DDBJ databases">
        <title>Chromosome level genome of the anhydrobiotic midge Polypedilum vanderplanki.</title>
        <authorList>
            <person name="Yoshida Y."/>
            <person name="Kikawada T."/>
            <person name="Gusev O."/>
        </authorList>
    </citation>
    <scope>NUCLEOTIDE SEQUENCE</scope>
    <source>
        <strain evidence="9">NIAS01</strain>
        <tissue evidence="9">Whole body or cell culture</tissue>
    </source>
</reference>
<dbReference type="InterPro" id="IPR015424">
    <property type="entry name" value="PyrdxlP-dep_Trfase"/>
</dbReference>
<accession>A0A9J6BW16</accession>
<dbReference type="InterPro" id="IPR015421">
    <property type="entry name" value="PyrdxlP-dep_Trfase_major"/>
</dbReference>
<keyword evidence="7" id="KW-0663">Pyridoxal phosphate</keyword>
<evidence type="ECO:0000256" key="2">
    <source>
        <dbReference type="ARBA" id="ARBA00007441"/>
    </source>
</evidence>
<comment type="subunit">
    <text evidence="3">Homodimer.</text>
</comment>
<dbReference type="AlphaFoldDB" id="A0A9J6BW16"/>
<dbReference type="InterPro" id="IPR004839">
    <property type="entry name" value="Aminotransferase_I/II_large"/>
</dbReference>
<dbReference type="InterPro" id="IPR015422">
    <property type="entry name" value="PyrdxlP-dep_Trfase_small"/>
</dbReference>
<proteinExistence type="inferred from homology"/>
<dbReference type="GO" id="GO:0005829">
    <property type="term" value="C:cytosol"/>
    <property type="evidence" value="ECO:0007669"/>
    <property type="project" value="TreeGrafter"/>
</dbReference>
<evidence type="ECO:0000313" key="9">
    <source>
        <dbReference type="EMBL" id="KAG5673462.1"/>
    </source>
</evidence>